<dbReference type="EMBL" id="JAPDHF010000028">
    <property type="protein sequence ID" value="KAJ4003170.1"/>
    <property type="molecule type" value="Genomic_DNA"/>
</dbReference>
<reference evidence="1" key="1">
    <citation type="submission" date="2022-10" db="EMBL/GenBank/DDBJ databases">
        <title>Fusarium specimens isolated from Avocado Roots.</title>
        <authorList>
            <person name="Stajich J."/>
            <person name="Roper C."/>
            <person name="Heimlech-Rivalta G."/>
        </authorList>
    </citation>
    <scope>NUCLEOTIDE SEQUENCE</scope>
    <source>
        <strain evidence="1">CF00143</strain>
    </source>
</reference>
<accession>A0A9W8U481</accession>
<dbReference type="Proteomes" id="UP001152130">
    <property type="component" value="Unassembled WGS sequence"/>
</dbReference>
<protein>
    <submittedName>
        <fullName evidence="1">Uncharacterized protein</fullName>
    </submittedName>
</protein>
<comment type="caution">
    <text evidence="1">The sequence shown here is derived from an EMBL/GenBank/DDBJ whole genome shotgun (WGS) entry which is preliminary data.</text>
</comment>
<gene>
    <name evidence="1" type="ORF">NW766_012488</name>
</gene>
<evidence type="ECO:0000313" key="1">
    <source>
        <dbReference type="EMBL" id="KAJ4003170.1"/>
    </source>
</evidence>
<proteinExistence type="predicted"/>
<keyword evidence="2" id="KW-1185">Reference proteome</keyword>
<evidence type="ECO:0000313" key="2">
    <source>
        <dbReference type="Proteomes" id="UP001152130"/>
    </source>
</evidence>
<organism evidence="1 2">
    <name type="scientific">Fusarium irregulare</name>
    <dbReference type="NCBI Taxonomy" id="2494466"/>
    <lineage>
        <taxon>Eukaryota</taxon>
        <taxon>Fungi</taxon>
        <taxon>Dikarya</taxon>
        <taxon>Ascomycota</taxon>
        <taxon>Pezizomycotina</taxon>
        <taxon>Sordariomycetes</taxon>
        <taxon>Hypocreomycetidae</taxon>
        <taxon>Hypocreales</taxon>
        <taxon>Nectriaceae</taxon>
        <taxon>Fusarium</taxon>
        <taxon>Fusarium incarnatum-equiseti species complex</taxon>
    </lineage>
</organism>
<dbReference type="AlphaFoldDB" id="A0A9W8U481"/>
<sequence>MVVFFEYISPWIMPLNDGRKWFEKSGKYHVNIAFRPDRRHESFTVTQLPAQPAWQGQNLKKLAHTSSTILLNADYEEELNEPFKLDSVKLTLDNSKGKIVHVIAVLLNADQLPERERLRRGIGNEWRTK</sequence>
<name>A0A9W8U481_9HYPO</name>